<evidence type="ECO:0000256" key="5">
    <source>
        <dbReference type="ARBA" id="ARBA00049243"/>
    </source>
</evidence>
<gene>
    <name evidence="8" type="ORF">FRZ61_03080</name>
</gene>
<protein>
    <submittedName>
        <fullName evidence="8">Alcohol dehydrogenase</fullName>
    </submittedName>
</protein>
<evidence type="ECO:0000313" key="8">
    <source>
        <dbReference type="EMBL" id="QEX20391.1"/>
    </source>
</evidence>
<dbReference type="Pfam" id="PF00465">
    <property type="entry name" value="Fe-ADH"/>
    <property type="match status" value="1"/>
</dbReference>
<evidence type="ECO:0000256" key="2">
    <source>
        <dbReference type="ARBA" id="ARBA00007358"/>
    </source>
</evidence>
<dbReference type="GO" id="GO:0046872">
    <property type="term" value="F:metal ion binding"/>
    <property type="evidence" value="ECO:0007669"/>
    <property type="project" value="InterPro"/>
</dbReference>
<sequence>MNGTPSTALPLRGDWLFPTEIRFGAGRVSELRALCDRFGMKRPLIVTDRGLAATPLAERVLAAADGPGIAPRFFTGLQENPTGGNIAEGVAAFRAWNADGVVALGGGSGLDGGKTIALMAGAGGSLWRFAWPDHAAAQSERAGVPIIAIPTTAGTGAEVEPSAIITDERGPTKRAVLHPAMLPKAVIADPELTVTLPRGLTAATGMDALSHNLEALCVPSFHPMADAIAASGIAMIGRWLPVALAEPQNLTARGYMMAAAIMGATAFGKGLGAMHALSHAIGALKGCHHGLTNAVLMPFVLAYNRPAIEPAMMSLAEILRLEGEAFPAVHRWILDLRRRIGIPETVAGLGLAPSEFDRVARLAAADICADMNPVPVDAASLKSILEAAA</sequence>
<reference evidence="8 9" key="1">
    <citation type="submission" date="2019-08" db="EMBL/GenBank/DDBJ databases">
        <title>Hyperibacter terrae gen. nov., sp. nov. and Hyperibacter viscosus sp. nov., two new members in the family Rhodospirillaceae isolated from the rhizosphere of Hypericum perforatum.</title>
        <authorList>
            <person name="Noviana Z."/>
        </authorList>
    </citation>
    <scope>NUCLEOTIDE SEQUENCE [LARGE SCALE GENOMIC DNA]</scope>
    <source>
        <strain evidence="8 9">R5959</strain>
    </source>
</reference>
<dbReference type="EMBL" id="CP042582">
    <property type="protein sequence ID" value="QEX20391.1"/>
    <property type="molecule type" value="Genomic_DNA"/>
</dbReference>
<comment type="similarity">
    <text evidence="2">Belongs to the iron-containing alcohol dehydrogenase family.</text>
</comment>
<evidence type="ECO:0000256" key="3">
    <source>
        <dbReference type="ARBA" id="ARBA00023002"/>
    </source>
</evidence>
<keyword evidence="9" id="KW-1185">Reference proteome</keyword>
<feature type="domain" description="Fe-containing alcohol dehydrogenase-like C-terminal" evidence="7">
    <location>
        <begin position="201"/>
        <end position="388"/>
    </location>
</feature>
<keyword evidence="4" id="KW-0520">NAD</keyword>
<dbReference type="FunFam" id="3.40.50.1970:FF:000003">
    <property type="entry name" value="Alcohol dehydrogenase, iron-containing"/>
    <property type="match status" value="1"/>
</dbReference>
<dbReference type="InterPro" id="IPR018211">
    <property type="entry name" value="ADH_Fe_CS"/>
</dbReference>
<dbReference type="PANTHER" id="PTHR11496">
    <property type="entry name" value="ALCOHOL DEHYDROGENASE"/>
    <property type="match status" value="1"/>
</dbReference>
<dbReference type="RefSeq" id="WP_151114629.1">
    <property type="nucleotide sequence ID" value="NZ_CP042582.1"/>
</dbReference>
<dbReference type="Gene3D" id="1.20.1090.10">
    <property type="entry name" value="Dehydroquinate synthase-like - alpha domain"/>
    <property type="match status" value="1"/>
</dbReference>
<dbReference type="KEGG" id="hadh:FRZ61_03080"/>
<comment type="cofactor">
    <cofactor evidence="1">
        <name>Fe cation</name>
        <dbReference type="ChEBI" id="CHEBI:24875"/>
    </cofactor>
</comment>
<evidence type="ECO:0000256" key="4">
    <source>
        <dbReference type="ARBA" id="ARBA00023027"/>
    </source>
</evidence>
<dbReference type="PROSITE" id="PS00913">
    <property type="entry name" value="ADH_IRON_1"/>
    <property type="match status" value="1"/>
</dbReference>
<evidence type="ECO:0000259" key="6">
    <source>
        <dbReference type="Pfam" id="PF00465"/>
    </source>
</evidence>
<dbReference type="PANTHER" id="PTHR11496:SF102">
    <property type="entry name" value="ALCOHOL DEHYDROGENASE 4"/>
    <property type="match status" value="1"/>
</dbReference>
<feature type="domain" description="Alcohol dehydrogenase iron-type/glycerol dehydrogenase GldA" evidence="6">
    <location>
        <begin position="18"/>
        <end position="190"/>
    </location>
</feature>
<dbReference type="SUPFAM" id="SSF56796">
    <property type="entry name" value="Dehydroquinate synthase-like"/>
    <property type="match status" value="1"/>
</dbReference>
<evidence type="ECO:0000259" key="7">
    <source>
        <dbReference type="Pfam" id="PF25137"/>
    </source>
</evidence>
<evidence type="ECO:0000313" key="9">
    <source>
        <dbReference type="Proteomes" id="UP000325797"/>
    </source>
</evidence>
<dbReference type="Gene3D" id="3.40.50.1970">
    <property type="match status" value="1"/>
</dbReference>
<comment type="catalytic activity">
    <reaction evidence="5">
        <text>a primary alcohol + NAD(+) = an aldehyde + NADH + H(+)</text>
        <dbReference type="Rhea" id="RHEA:10736"/>
        <dbReference type="ChEBI" id="CHEBI:15378"/>
        <dbReference type="ChEBI" id="CHEBI:15734"/>
        <dbReference type="ChEBI" id="CHEBI:17478"/>
        <dbReference type="ChEBI" id="CHEBI:57540"/>
        <dbReference type="ChEBI" id="CHEBI:57945"/>
        <dbReference type="EC" id="1.1.1.1"/>
    </reaction>
</comment>
<evidence type="ECO:0000256" key="1">
    <source>
        <dbReference type="ARBA" id="ARBA00001962"/>
    </source>
</evidence>
<dbReference type="Proteomes" id="UP000325797">
    <property type="component" value="Chromosome"/>
</dbReference>
<dbReference type="InterPro" id="IPR039697">
    <property type="entry name" value="Alcohol_dehydrogenase_Fe"/>
</dbReference>
<organism evidence="8 9">
    <name type="scientific">Hypericibacter adhaerens</name>
    <dbReference type="NCBI Taxonomy" id="2602016"/>
    <lineage>
        <taxon>Bacteria</taxon>
        <taxon>Pseudomonadati</taxon>
        <taxon>Pseudomonadota</taxon>
        <taxon>Alphaproteobacteria</taxon>
        <taxon>Rhodospirillales</taxon>
        <taxon>Dongiaceae</taxon>
        <taxon>Hypericibacter</taxon>
    </lineage>
</organism>
<name>A0A5J6MT05_9PROT</name>
<dbReference type="AlphaFoldDB" id="A0A5J6MT05"/>
<keyword evidence="3" id="KW-0560">Oxidoreductase</keyword>
<dbReference type="InterPro" id="IPR056798">
    <property type="entry name" value="ADH_Fe_C"/>
</dbReference>
<dbReference type="CDD" id="cd14861">
    <property type="entry name" value="Fe-ADH-like"/>
    <property type="match status" value="1"/>
</dbReference>
<dbReference type="OrthoDB" id="9815791at2"/>
<dbReference type="GO" id="GO:0004022">
    <property type="term" value="F:alcohol dehydrogenase (NAD+) activity"/>
    <property type="evidence" value="ECO:0007669"/>
    <property type="project" value="UniProtKB-EC"/>
</dbReference>
<accession>A0A5J6MT05</accession>
<dbReference type="Pfam" id="PF25137">
    <property type="entry name" value="ADH_Fe_C"/>
    <property type="match status" value="1"/>
</dbReference>
<proteinExistence type="inferred from homology"/>
<dbReference type="InterPro" id="IPR001670">
    <property type="entry name" value="ADH_Fe/GldA"/>
</dbReference>